<dbReference type="Gene3D" id="1.10.260.40">
    <property type="entry name" value="lambda repressor-like DNA-binding domains"/>
    <property type="match status" value="1"/>
</dbReference>
<accession>A0ABX5LS39</accession>
<dbReference type="PROSITE" id="PS50943">
    <property type="entry name" value="HTH_CROC1"/>
    <property type="match status" value="1"/>
</dbReference>
<dbReference type="InterPro" id="IPR010982">
    <property type="entry name" value="Lambda_DNA-bd_dom_sf"/>
</dbReference>
<proteinExistence type="predicted"/>
<protein>
    <submittedName>
        <fullName evidence="2">Helix-turn-helix protein</fullName>
    </submittedName>
</protein>
<dbReference type="Proteomes" id="UP000245523">
    <property type="component" value="Unassembled WGS sequence"/>
</dbReference>
<evidence type="ECO:0000313" key="3">
    <source>
        <dbReference type="Proteomes" id="UP000245523"/>
    </source>
</evidence>
<evidence type="ECO:0000313" key="2">
    <source>
        <dbReference type="EMBL" id="PWL03861.1"/>
    </source>
</evidence>
<dbReference type="InterPro" id="IPR001387">
    <property type="entry name" value="Cro/C1-type_HTH"/>
</dbReference>
<dbReference type="SMART" id="SM00530">
    <property type="entry name" value="HTH_XRE"/>
    <property type="match status" value="1"/>
</dbReference>
<feature type="domain" description="HTH cro/C1-type" evidence="1">
    <location>
        <begin position="8"/>
        <end position="63"/>
    </location>
</feature>
<dbReference type="RefSeq" id="WP_109587186.1">
    <property type="nucleotide sequence ID" value="NZ_JAXEIU010000011.1"/>
</dbReference>
<dbReference type="EMBL" id="QGHD01000002">
    <property type="protein sequence ID" value="PWL03861.1"/>
    <property type="molecule type" value="Genomic_DNA"/>
</dbReference>
<keyword evidence="3" id="KW-1185">Reference proteome</keyword>
<gene>
    <name evidence="2" type="ORF">B0H50_10232</name>
</gene>
<dbReference type="CDD" id="cd00093">
    <property type="entry name" value="HTH_XRE"/>
    <property type="match status" value="1"/>
</dbReference>
<dbReference type="SUPFAM" id="SSF47413">
    <property type="entry name" value="lambda repressor-like DNA-binding domains"/>
    <property type="match status" value="1"/>
</dbReference>
<comment type="caution">
    <text evidence="2">The sequence shown here is derived from an EMBL/GenBank/DDBJ whole genome shotgun (WGS) entry which is preliminary data.</text>
</comment>
<evidence type="ECO:0000259" key="1">
    <source>
        <dbReference type="PROSITE" id="PS50943"/>
    </source>
</evidence>
<reference evidence="2 3" key="1">
    <citation type="submission" date="2018-05" db="EMBL/GenBank/DDBJ databases">
        <title>Animal gut microbial communities from fecal samples from Wisconsin, USA.</title>
        <authorList>
            <person name="Neumann A."/>
        </authorList>
    </citation>
    <scope>NUCLEOTIDE SEQUENCE [LARGE SCALE GENOMIC DNA]</scope>
    <source>
        <strain evidence="2 3">UWS4</strain>
    </source>
</reference>
<dbReference type="Pfam" id="PF01381">
    <property type="entry name" value="HTH_3"/>
    <property type="match status" value="1"/>
</dbReference>
<name>A0ABX5LS39_9BACT</name>
<organism evidence="2 3">
    <name type="scientific">Hallerella porci</name>
    <dbReference type="NCBI Taxonomy" id="1945871"/>
    <lineage>
        <taxon>Bacteria</taxon>
        <taxon>Pseudomonadati</taxon>
        <taxon>Fibrobacterota</taxon>
        <taxon>Fibrobacteria</taxon>
        <taxon>Fibrobacterales</taxon>
        <taxon>Fibrobacteraceae</taxon>
        <taxon>Hallerella</taxon>
    </lineage>
</organism>
<sequence length="124" mass="14452">MSTFGDFVREKRLAKHIHLRALAKEIDIVPAYMSDIEKNHRYPPAKEKIFKIAEVLQLTEDERNELFDLAGEAKEGMIAPDISDYVKNQNTARLALRKARDLNLGDREWVKVIEMLEKEKNSKR</sequence>